<organism evidence="2">
    <name type="scientific">Manihot esculenta</name>
    <name type="common">Cassava</name>
    <name type="synonym">Jatropha manihot</name>
    <dbReference type="NCBI Taxonomy" id="3983"/>
    <lineage>
        <taxon>Eukaryota</taxon>
        <taxon>Viridiplantae</taxon>
        <taxon>Streptophyta</taxon>
        <taxon>Embryophyta</taxon>
        <taxon>Tracheophyta</taxon>
        <taxon>Spermatophyta</taxon>
        <taxon>Magnoliopsida</taxon>
        <taxon>eudicotyledons</taxon>
        <taxon>Gunneridae</taxon>
        <taxon>Pentapetalae</taxon>
        <taxon>rosids</taxon>
        <taxon>fabids</taxon>
        <taxon>Malpighiales</taxon>
        <taxon>Euphorbiaceae</taxon>
        <taxon>Crotonoideae</taxon>
        <taxon>Manihoteae</taxon>
        <taxon>Manihot</taxon>
    </lineage>
</organism>
<accession>A0A2C9W3V4</accession>
<keyword evidence="1" id="KW-0175">Coiled coil</keyword>
<dbReference type="AlphaFoldDB" id="A0A2C9W3V4"/>
<evidence type="ECO:0000256" key="1">
    <source>
        <dbReference type="SAM" id="Coils"/>
    </source>
</evidence>
<reference evidence="2" key="1">
    <citation type="submission" date="2016-02" db="EMBL/GenBank/DDBJ databases">
        <title>WGS assembly of Manihot esculenta.</title>
        <authorList>
            <person name="Bredeson J.V."/>
            <person name="Prochnik S.E."/>
            <person name="Lyons J.B."/>
            <person name="Schmutz J."/>
            <person name="Grimwood J."/>
            <person name="Vrebalov J."/>
            <person name="Bart R.S."/>
            <person name="Amuge T."/>
            <person name="Ferguson M.E."/>
            <person name="Green R."/>
            <person name="Putnam N."/>
            <person name="Stites J."/>
            <person name="Rounsley S."/>
            <person name="Rokhsar D.S."/>
        </authorList>
    </citation>
    <scope>NUCLEOTIDE SEQUENCE [LARGE SCALE GENOMIC DNA]</scope>
    <source>
        <tissue evidence="2">Leaf</tissue>
    </source>
</reference>
<gene>
    <name evidence="2" type="ORF">MANES_04G141900</name>
</gene>
<proteinExistence type="predicted"/>
<dbReference type="EMBL" id="CM004390">
    <property type="protein sequence ID" value="OAY53175.1"/>
    <property type="molecule type" value="Genomic_DNA"/>
</dbReference>
<evidence type="ECO:0000313" key="2">
    <source>
        <dbReference type="EMBL" id="OAY53175.1"/>
    </source>
</evidence>
<name>A0A2C9W3V4_MANES</name>
<sequence>MVDMQGRGDKADNFAWEVKKIKRNIKRAETNKRGKNIQIL</sequence>
<protein>
    <submittedName>
        <fullName evidence="2">Uncharacterized protein</fullName>
    </submittedName>
</protein>
<feature type="coiled-coil region" evidence="1">
    <location>
        <begin position="11"/>
        <end position="38"/>
    </location>
</feature>